<accession>A0A0F9M114</accession>
<keyword evidence="1" id="KW-0812">Transmembrane</keyword>
<feature type="transmembrane region" description="Helical" evidence="1">
    <location>
        <begin position="22"/>
        <end position="42"/>
    </location>
</feature>
<feature type="transmembrane region" description="Helical" evidence="1">
    <location>
        <begin position="54"/>
        <end position="76"/>
    </location>
</feature>
<name>A0A0F9M114_9ZZZZ</name>
<keyword evidence="1" id="KW-0472">Membrane</keyword>
<reference evidence="2" key="1">
    <citation type="journal article" date="2015" name="Nature">
        <title>Complex archaea that bridge the gap between prokaryotes and eukaryotes.</title>
        <authorList>
            <person name="Spang A."/>
            <person name="Saw J.H."/>
            <person name="Jorgensen S.L."/>
            <person name="Zaremba-Niedzwiedzka K."/>
            <person name="Martijn J."/>
            <person name="Lind A.E."/>
            <person name="van Eijk R."/>
            <person name="Schleper C."/>
            <person name="Guy L."/>
            <person name="Ettema T.J."/>
        </authorList>
    </citation>
    <scope>NUCLEOTIDE SEQUENCE</scope>
</reference>
<evidence type="ECO:0000313" key="2">
    <source>
        <dbReference type="EMBL" id="KKM62957.1"/>
    </source>
</evidence>
<comment type="caution">
    <text evidence="2">The sequence shown here is derived from an EMBL/GenBank/DDBJ whole genome shotgun (WGS) entry which is preliminary data.</text>
</comment>
<dbReference type="EMBL" id="LAZR01011192">
    <property type="protein sequence ID" value="KKM62957.1"/>
    <property type="molecule type" value="Genomic_DNA"/>
</dbReference>
<protein>
    <submittedName>
        <fullName evidence="2">Uncharacterized protein</fullName>
    </submittedName>
</protein>
<dbReference type="AlphaFoldDB" id="A0A0F9M114"/>
<proteinExistence type="predicted"/>
<keyword evidence="1" id="KW-1133">Transmembrane helix</keyword>
<sequence>MSFSQIIQNFLDDTLGASGQTAALWAFAPELIVCVTIVAILLARMILPQLKGGAFYVTLIGTGVALLTAIPGGLFVSRLLPGY</sequence>
<evidence type="ECO:0000256" key="1">
    <source>
        <dbReference type="SAM" id="Phobius"/>
    </source>
</evidence>
<organism evidence="2">
    <name type="scientific">marine sediment metagenome</name>
    <dbReference type="NCBI Taxonomy" id="412755"/>
    <lineage>
        <taxon>unclassified sequences</taxon>
        <taxon>metagenomes</taxon>
        <taxon>ecological metagenomes</taxon>
    </lineage>
</organism>
<gene>
    <name evidence="2" type="ORF">LCGC14_1516370</name>
</gene>